<reference evidence="1" key="1">
    <citation type="journal article" date="2023" name="bioRxiv">
        <title>Scaffold-level genome assemblies of two parasitoid biocontrol wasps reveal the parthenogenesis mechanism and an associated novel virus.</title>
        <authorList>
            <person name="Inwood S."/>
            <person name="Skelly J."/>
            <person name="Guhlin J."/>
            <person name="Harrop T."/>
            <person name="Goldson S."/>
            <person name="Dearden P."/>
        </authorList>
    </citation>
    <scope>NUCLEOTIDE SEQUENCE</scope>
    <source>
        <strain evidence="1">Irish</strain>
        <tissue evidence="1">Whole body</tissue>
    </source>
</reference>
<protein>
    <submittedName>
        <fullName evidence="1">Uncharacterized protein</fullName>
    </submittedName>
</protein>
<evidence type="ECO:0000313" key="1">
    <source>
        <dbReference type="EMBL" id="KAK0178105.1"/>
    </source>
</evidence>
<gene>
    <name evidence="1" type="ORF">PV328_002086</name>
</gene>
<dbReference type="AlphaFoldDB" id="A0AA39KY72"/>
<organism evidence="1 2">
    <name type="scientific">Microctonus aethiopoides</name>
    <dbReference type="NCBI Taxonomy" id="144406"/>
    <lineage>
        <taxon>Eukaryota</taxon>
        <taxon>Metazoa</taxon>
        <taxon>Ecdysozoa</taxon>
        <taxon>Arthropoda</taxon>
        <taxon>Hexapoda</taxon>
        <taxon>Insecta</taxon>
        <taxon>Pterygota</taxon>
        <taxon>Neoptera</taxon>
        <taxon>Endopterygota</taxon>
        <taxon>Hymenoptera</taxon>
        <taxon>Apocrita</taxon>
        <taxon>Ichneumonoidea</taxon>
        <taxon>Braconidae</taxon>
        <taxon>Euphorinae</taxon>
        <taxon>Microctonus</taxon>
    </lineage>
</organism>
<dbReference type="EMBL" id="JAQQBS010000001">
    <property type="protein sequence ID" value="KAK0178105.1"/>
    <property type="molecule type" value="Genomic_DNA"/>
</dbReference>
<name>A0AA39KY72_9HYME</name>
<comment type="caution">
    <text evidence="1">The sequence shown here is derived from an EMBL/GenBank/DDBJ whole genome shotgun (WGS) entry which is preliminary data.</text>
</comment>
<accession>A0AA39KY72</accession>
<evidence type="ECO:0000313" key="2">
    <source>
        <dbReference type="Proteomes" id="UP001168990"/>
    </source>
</evidence>
<reference evidence="1" key="2">
    <citation type="submission" date="2023-03" db="EMBL/GenBank/DDBJ databases">
        <authorList>
            <person name="Inwood S.N."/>
            <person name="Skelly J.G."/>
            <person name="Guhlin J."/>
            <person name="Harrop T.W.R."/>
            <person name="Goldson S.G."/>
            <person name="Dearden P.K."/>
        </authorList>
    </citation>
    <scope>NUCLEOTIDE SEQUENCE</scope>
    <source>
        <strain evidence="1">Irish</strain>
        <tissue evidence="1">Whole body</tissue>
    </source>
</reference>
<proteinExistence type="predicted"/>
<keyword evidence="2" id="KW-1185">Reference proteome</keyword>
<sequence>MALRDGVGLEGESCRSQCIKRHNTTRYGGIVCALGRDMTGLTTRNVTGRTTATYSNGNSGGSSSVQWKFPLQLNYVLM</sequence>
<dbReference type="Proteomes" id="UP001168990">
    <property type="component" value="Unassembled WGS sequence"/>
</dbReference>